<dbReference type="OrthoDB" id="3902588at2759"/>
<feature type="compositionally biased region" description="Polar residues" evidence="1">
    <location>
        <begin position="75"/>
        <end position="90"/>
    </location>
</feature>
<reference evidence="2" key="1">
    <citation type="journal article" date="2020" name="Stud. Mycol.">
        <title>101 Dothideomycetes genomes: a test case for predicting lifestyles and emergence of pathogens.</title>
        <authorList>
            <person name="Haridas S."/>
            <person name="Albert R."/>
            <person name="Binder M."/>
            <person name="Bloem J."/>
            <person name="Labutti K."/>
            <person name="Salamov A."/>
            <person name="Andreopoulos B."/>
            <person name="Baker S."/>
            <person name="Barry K."/>
            <person name="Bills G."/>
            <person name="Bluhm B."/>
            <person name="Cannon C."/>
            <person name="Castanera R."/>
            <person name="Culley D."/>
            <person name="Daum C."/>
            <person name="Ezra D."/>
            <person name="Gonzalez J."/>
            <person name="Henrissat B."/>
            <person name="Kuo A."/>
            <person name="Liang C."/>
            <person name="Lipzen A."/>
            <person name="Lutzoni F."/>
            <person name="Magnuson J."/>
            <person name="Mondo S."/>
            <person name="Nolan M."/>
            <person name="Ohm R."/>
            <person name="Pangilinan J."/>
            <person name="Park H.-J."/>
            <person name="Ramirez L."/>
            <person name="Alfaro M."/>
            <person name="Sun H."/>
            <person name="Tritt A."/>
            <person name="Yoshinaga Y."/>
            <person name="Zwiers L.-H."/>
            <person name="Turgeon B."/>
            <person name="Goodwin S."/>
            <person name="Spatafora J."/>
            <person name="Crous P."/>
            <person name="Grigoriev I."/>
        </authorList>
    </citation>
    <scope>NUCLEOTIDE SEQUENCE</scope>
    <source>
        <strain evidence="2">CBS 107.79</strain>
    </source>
</reference>
<feature type="compositionally biased region" description="Basic and acidic residues" evidence="1">
    <location>
        <begin position="170"/>
        <end position="180"/>
    </location>
</feature>
<dbReference type="AlphaFoldDB" id="A0A6A5UW43"/>
<proteinExistence type="predicted"/>
<organism evidence="2 3">
    <name type="scientific">Bimuria novae-zelandiae CBS 107.79</name>
    <dbReference type="NCBI Taxonomy" id="1447943"/>
    <lineage>
        <taxon>Eukaryota</taxon>
        <taxon>Fungi</taxon>
        <taxon>Dikarya</taxon>
        <taxon>Ascomycota</taxon>
        <taxon>Pezizomycotina</taxon>
        <taxon>Dothideomycetes</taxon>
        <taxon>Pleosporomycetidae</taxon>
        <taxon>Pleosporales</taxon>
        <taxon>Massarineae</taxon>
        <taxon>Didymosphaeriaceae</taxon>
        <taxon>Bimuria</taxon>
    </lineage>
</organism>
<gene>
    <name evidence="2" type="ORF">BU23DRAFT_260424</name>
</gene>
<feature type="compositionally biased region" description="Basic and acidic residues" evidence="1">
    <location>
        <begin position="12"/>
        <end position="29"/>
    </location>
</feature>
<feature type="compositionally biased region" description="Low complexity" evidence="1">
    <location>
        <begin position="114"/>
        <end position="123"/>
    </location>
</feature>
<keyword evidence="3" id="KW-1185">Reference proteome</keyword>
<feature type="compositionally biased region" description="Low complexity" evidence="1">
    <location>
        <begin position="197"/>
        <end position="207"/>
    </location>
</feature>
<accession>A0A6A5UW43</accession>
<feature type="compositionally biased region" description="Low complexity" evidence="1">
    <location>
        <begin position="31"/>
        <end position="47"/>
    </location>
</feature>
<feature type="region of interest" description="Disordered" evidence="1">
    <location>
        <begin position="1"/>
        <end position="47"/>
    </location>
</feature>
<evidence type="ECO:0000256" key="1">
    <source>
        <dbReference type="SAM" id="MobiDB-lite"/>
    </source>
</evidence>
<name>A0A6A5UW43_9PLEO</name>
<dbReference type="EMBL" id="ML976718">
    <property type="protein sequence ID" value="KAF1968660.1"/>
    <property type="molecule type" value="Genomic_DNA"/>
</dbReference>
<protein>
    <submittedName>
        <fullName evidence="2">Uncharacterized protein</fullName>
    </submittedName>
</protein>
<dbReference type="Proteomes" id="UP000800036">
    <property type="component" value="Unassembled WGS sequence"/>
</dbReference>
<evidence type="ECO:0000313" key="2">
    <source>
        <dbReference type="EMBL" id="KAF1968660.1"/>
    </source>
</evidence>
<feature type="compositionally biased region" description="Low complexity" evidence="1">
    <location>
        <begin position="144"/>
        <end position="154"/>
    </location>
</feature>
<evidence type="ECO:0000313" key="3">
    <source>
        <dbReference type="Proteomes" id="UP000800036"/>
    </source>
</evidence>
<sequence>MFSADLSWTDPGTEKVGERRERIAKERSLHSATPSIISSRSSKASSIADNRELWWTSSLRKAKSFRPNKKARPSTARSSATDSSLRTSNGLRFVEPDSSQELRDPSLQPAWTYSSTLSSTLPSGAPLDPPATECDVPELEGDLSSRGTNSTGSRSSHERRWSLKPSPKVKIIDEIDEIHPRSPRSFMTRATRRDSEAAQSEEAASLAVSHDRKRSNQSVKIDGCIGLESLKLQDKPGDDVALVPQTETHRSHANGFASSKLVAWVPPNDWNILQPEEPPPQTEEEEAQEQHRNLTPTPALVGIAIAHSSLLELTRFQRFIRRMENAGPKVILDRLKEEWDDPSDEETNEELHLEKRLWVLIPTSEHGKGATAAEV</sequence>
<feature type="compositionally biased region" description="Basic residues" evidence="1">
    <location>
        <begin position="63"/>
        <end position="72"/>
    </location>
</feature>
<feature type="region of interest" description="Disordered" evidence="1">
    <location>
        <begin position="63"/>
        <end position="215"/>
    </location>
</feature>